<dbReference type="Gene3D" id="1.10.275.10">
    <property type="entry name" value="Fumarase/aspartase (N-terminal domain)"/>
    <property type="match status" value="1"/>
</dbReference>
<evidence type="ECO:0000313" key="2">
    <source>
        <dbReference type="EMBL" id="OQV18875.1"/>
    </source>
</evidence>
<dbReference type="InterPro" id="IPR024083">
    <property type="entry name" value="Fumarase/histidase_N"/>
</dbReference>
<protein>
    <recommendedName>
        <fullName evidence="4">Adenylosuccinate lyase</fullName>
    </recommendedName>
</protein>
<dbReference type="GO" id="GO:0044208">
    <property type="term" value="P:'de novo' AMP biosynthetic process"/>
    <property type="evidence" value="ECO:0007669"/>
    <property type="project" value="TreeGrafter"/>
</dbReference>
<reference evidence="3" key="1">
    <citation type="submission" date="2017-01" db="EMBL/GenBank/DDBJ databases">
        <title>Comparative genomics of anhydrobiosis in the tardigrade Hypsibius dujardini.</title>
        <authorList>
            <person name="Yoshida Y."/>
            <person name="Koutsovoulos G."/>
            <person name="Laetsch D."/>
            <person name="Stevens L."/>
            <person name="Kumar S."/>
            <person name="Horikawa D."/>
            <person name="Ishino K."/>
            <person name="Komine S."/>
            <person name="Tomita M."/>
            <person name="Blaxter M."/>
            <person name="Arakawa K."/>
        </authorList>
    </citation>
    <scope>NUCLEOTIDE SEQUENCE [LARGE SCALE GENOMIC DNA]</scope>
    <source>
        <strain evidence="3">Z151</strain>
    </source>
</reference>
<dbReference type="GO" id="GO:0005829">
    <property type="term" value="C:cytosol"/>
    <property type="evidence" value="ECO:0007669"/>
    <property type="project" value="TreeGrafter"/>
</dbReference>
<dbReference type="GO" id="GO:0004018">
    <property type="term" value="F:N6-(1,2-dicarboxyethyl)AMP AMP-lyase (fumarate-forming) activity"/>
    <property type="evidence" value="ECO:0007669"/>
    <property type="project" value="TreeGrafter"/>
</dbReference>
<evidence type="ECO:0008006" key="4">
    <source>
        <dbReference type="Google" id="ProtNLM"/>
    </source>
</evidence>
<keyword evidence="3" id="KW-1185">Reference proteome</keyword>
<dbReference type="Proteomes" id="UP000192578">
    <property type="component" value="Unassembled WGS sequence"/>
</dbReference>
<sequence>MASNNNDKEKNKYQSPLTQRYASEEMAYNFSERKRIITWRKLWIWLAKAQQVRDSYILPAPAVNNLVGR</sequence>
<name>A0A1W0WUK2_HYPEX</name>
<proteinExistence type="predicted"/>
<dbReference type="PANTHER" id="PTHR43172:SF1">
    <property type="entry name" value="ADENYLOSUCCINATE LYASE"/>
    <property type="match status" value="1"/>
</dbReference>
<dbReference type="PANTHER" id="PTHR43172">
    <property type="entry name" value="ADENYLOSUCCINATE LYASE"/>
    <property type="match status" value="1"/>
</dbReference>
<organism evidence="2 3">
    <name type="scientific">Hypsibius exemplaris</name>
    <name type="common">Freshwater tardigrade</name>
    <dbReference type="NCBI Taxonomy" id="2072580"/>
    <lineage>
        <taxon>Eukaryota</taxon>
        <taxon>Metazoa</taxon>
        <taxon>Ecdysozoa</taxon>
        <taxon>Tardigrada</taxon>
        <taxon>Eutardigrada</taxon>
        <taxon>Parachela</taxon>
        <taxon>Hypsibioidea</taxon>
        <taxon>Hypsibiidae</taxon>
        <taxon>Hypsibius</taxon>
    </lineage>
</organism>
<accession>A0A1W0WUK2</accession>
<evidence type="ECO:0000313" key="3">
    <source>
        <dbReference type="Proteomes" id="UP000192578"/>
    </source>
</evidence>
<dbReference type="OrthoDB" id="406045at2759"/>
<dbReference type="AlphaFoldDB" id="A0A1W0WUK2"/>
<evidence type="ECO:0000256" key="1">
    <source>
        <dbReference type="ARBA" id="ARBA00023239"/>
    </source>
</evidence>
<dbReference type="GO" id="GO:0070626">
    <property type="term" value="F:(S)-2-(5-amino-1-(5-phospho-D-ribosyl)imidazole-4-carboxamido) succinate lyase (fumarate-forming) activity"/>
    <property type="evidence" value="ECO:0007669"/>
    <property type="project" value="TreeGrafter"/>
</dbReference>
<keyword evidence="1" id="KW-0456">Lyase</keyword>
<comment type="caution">
    <text evidence="2">The sequence shown here is derived from an EMBL/GenBank/DDBJ whole genome shotgun (WGS) entry which is preliminary data.</text>
</comment>
<gene>
    <name evidence="2" type="ORF">BV898_07128</name>
</gene>
<dbReference type="EMBL" id="MTYJ01000045">
    <property type="protein sequence ID" value="OQV18875.1"/>
    <property type="molecule type" value="Genomic_DNA"/>
</dbReference>